<organism evidence="2 3">
    <name type="scientific">Conexibacter arvalis</name>
    <dbReference type="NCBI Taxonomy" id="912552"/>
    <lineage>
        <taxon>Bacteria</taxon>
        <taxon>Bacillati</taxon>
        <taxon>Actinomycetota</taxon>
        <taxon>Thermoleophilia</taxon>
        <taxon>Solirubrobacterales</taxon>
        <taxon>Conexibacteraceae</taxon>
        <taxon>Conexibacter</taxon>
    </lineage>
</organism>
<feature type="region of interest" description="Disordered" evidence="1">
    <location>
        <begin position="49"/>
        <end position="86"/>
    </location>
</feature>
<keyword evidence="3" id="KW-1185">Reference proteome</keyword>
<evidence type="ECO:0008006" key="4">
    <source>
        <dbReference type="Google" id="ProtNLM"/>
    </source>
</evidence>
<evidence type="ECO:0000256" key="1">
    <source>
        <dbReference type="SAM" id="MobiDB-lite"/>
    </source>
</evidence>
<dbReference type="EMBL" id="JACHNU010000001">
    <property type="protein sequence ID" value="MBB4662035.1"/>
    <property type="molecule type" value="Genomic_DNA"/>
</dbReference>
<name>A0A840ICH7_9ACTN</name>
<feature type="region of interest" description="Disordered" evidence="1">
    <location>
        <begin position="1"/>
        <end position="29"/>
    </location>
</feature>
<dbReference type="RefSeq" id="WP_183340712.1">
    <property type="nucleotide sequence ID" value="NZ_JACHNU010000001.1"/>
</dbReference>
<proteinExistence type="predicted"/>
<evidence type="ECO:0000313" key="2">
    <source>
        <dbReference type="EMBL" id="MBB4662035.1"/>
    </source>
</evidence>
<reference evidence="2 3" key="1">
    <citation type="submission" date="2020-08" db="EMBL/GenBank/DDBJ databases">
        <title>Genomic Encyclopedia of Archaeal and Bacterial Type Strains, Phase II (KMG-II): from individual species to whole genera.</title>
        <authorList>
            <person name="Goeker M."/>
        </authorList>
    </citation>
    <scope>NUCLEOTIDE SEQUENCE [LARGE SCALE GENOMIC DNA]</scope>
    <source>
        <strain evidence="2 3">DSM 23288</strain>
    </source>
</reference>
<dbReference type="Proteomes" id="UP000585272">
    <property type="component" value="Unassembled WGS sequence"/>
</dbReference>
<comment type="caution">
    <text evidence="2">The sequence shown here is derived from an EMBL/GenBank/DDBJ whole genome shotgun (WGS) entry which is preliminary data.</text>
</comment>
<protein>
    <recommendedName>
        <fullName evidence="4">Lipoprotein</fullName>
    </recommendedName>
</protein>
<accession>A0A840ICH7</accession>
<gene>
    <name evidence="2" type="ORF">BDZ31_001608</name>
</gene>
<feature type="compositionally biased region" description="Polar residues" evidence="1">
    <location>
        <begin position="1"/>
        <end position="10"/>
    </location>
</feature>
<feature type="compositionally biased region" description="Gly residues" evidence="1">
    <location>
        <begin position="49"/>
        <end position="60"/>
    </location>
</feature>
<dbReference type="AlphaFoldDB" id="A0A840ICH7"/>
<sequence length="282" mass="28430">MSPIEQQTETPAMPGGGRQRPLGARRAHRGAAAAAVAIALAAAGCGGDDGGSGTTAGGSGAAAPTTTPTTGGQTTPPAPDGDHGIAGQSAERILDAARGAARAADSVRVDGDLGEVAMELRLLRGRGATGRMSREGIDFELVVVDGAIHLRGGEEFFAQVVDRTSAARLGGRWLRVPADDPRFELVGQLAEMERLLRAATHPGDGPLRVGAVETVDGREAVGVSGSNATLFVATTGEPLPLKLVGSAARPGEVAFSDWNEPVELTAPADAVDLAELPGGAGR</sequence>
<feature type="compositionally biased region" description="Low complexity" evidence="1">
    <location>
        <begin position="61"/>
        <end position="75"/>
    </location>
</feature>
<evidence type="ECO:0000313" key="3">
    <source>
        <dbReference type="Proteomes" id="UP000585272"/>
    </source>
</evidence>